<evidence type="ECO:0000313" key="2">
    <source>
        <dbReference type="EMBL" id="SDR03595.1"/>
    </source>
</evidence>
<sequence>MNQTKLWTISRDSFWFLPIVYGLCSIIAAAVITALDVWLVAKVSSSIPNILLTGQSIAKQLYSALITAILTMTTISFSTIMVMLTTYSSQFSPRALQDFMQSKITQHVLGVYTFGFIFVLINLWLLTETNQKDLLSPFFTVIIMIISLGFFILFIHFSARWAQVNFLIGVIRNKTSELIKETFSERTYGEHQHWDHSQIEDIREKDRQTINARRSGYIQQVNYNYLINWATNNDMVLEATFQVGDYVPKGMSVFYFWSLGNRNDKLAEHDRFLVIGNERTDLQDIGFSIEKLVEIAVKALSTSMNDPNTAINCIHRISGLLTELAGNYRPVTFYSDSDGDLRMIMQQKKFRDYLYKSFYQIKHYGKDDISVVYSIIDALYKIALVSEASIQKEVWHFNKYILEAVDIENIPSLDYQHLKDIVEKFARLSGEELDWE</sequence>
<gene>
    <name evidence="2" type="ORF">SAMN05216231_3376</name>
</gene>
<organism evidence="2 3">
    <name type="scientific">Virgibacillus salinus</name>
    <dbReference type="NCBI Taxonomy" id="553311"/>
    <lineage>
        <taxon>Bacteria</taxon>
        <taxon>Bacillati</taxon>
        <taxon>Bacillota</taxon>
        <taxon>Bacilli</taxon>
        <taxon>Bacillales</taxon>
        <taxon>Bacillaceae</taxon>
        <taxon>Virgibacillus</taxon>
    </lineage>
</organism>
<evidence type="ECO:0000256" key="1">
    <source>
        <dbReference type="SAM" id="Phobius"/>
    </source>
</evidence>
<dbReference type="InterPro" id="IPR018723">
    <property type="entry name" value="DUF2254_membrane"/>
</dbReference>
<dbReference type="RefSeq" id="WP_092494110.1">
    <property type="nucleotide sequence ID" value="NZ_FNKD01000004.1"/>
</dbReference>
<dbReference type="AlphaFoldDB" id="A0A1H1FRV3"/>
<feature type="transmembrane region" description="Helical" evidence="1">
    <location>
        <begin position="138"/>
        <end position="157"/>
    </location>
</feature>
<keyword evidence="3" id="KW-1185">Reference proteome</keyword>
<dbReference type="EMBL" id="FNKD01000004">
    <property type="protein sequence ID" value="SDR03595.1"/>
    <property type="molecule type" value="Genomic_DNA"/>
</dbReference>
<keyword evidence="1" id="KW-0812">Transmembrane</keyword>
<keyword evidence="1" id="KW-1133">Transmembrane helix</keyword>
<feature type="transmembrane region" description="Helical" evidence="1">
    <location>
        <begin position="61"/>
        <end position="84"/>
    </location>
</feature>
<reference evidence="2 3" key="1">
    <citation type="submission" date="2016-10" db="EMBL/GenBank/DDBJ databases">
        <authorList>
            <person name="de Groot N.N."/>
        </authorList>
    </citation>
    <scope>NUCLEOTIDE SEQUENCE [LARGE SCALE GENOMIC DNA]</scope>
    <source>
        <strain evidence="2 3">CGMCC 1.10449</strain>
    </source>
</reference>
<accession>A0A1H1FRV3</accession>
<feature type="transmembrane region" description="Helical" evidence="1">
    <location>
        <begin position="15"/>
        <end position="40"/>
    </location>
</feature>
<name>A0A1H1FRV3_9BACI</name>
<keyword evidence="1" id="KW-0472">Membrane</keyword>
<evidence type="ECO:0000313" key="3">
    <source>
        <dbReference type="Proteomes" id="UP000199444"/>
    </source>
</evidence>
<dbReference type="Pfam" id="PF10011">
    <property type="entry name" value="DUF2254"/>
    <property type="match status" value="1"/>
</dbReference>
<protein>
    <submittedName>
        <fullName evidence="2">Uncharacterized membrane protein</fullName>
    </submittedName>
</protein>
<dbReference type="Proteomes" id="UP000199444">
    <property type="component" value="Unassembled WGS sequence"/>
</dbReference>
<proteinExistence type="predicted"/>
<feature type="transmembrane region" description="Helical" evidence="1">
    <location>
        <begin position="104"/>
        <end position="126"/>
    </location>
</feature>